<gene>
    <name evidence="1" type="ORF">Pfra01_001736600</name>
</gene>
<dbReference type="EMBL" id="BSXT01002046">
    <property type="protein sequence ID" value="GMF46791.1"/>
    <property type="molecule type" value="Genomic_DNA"/>
</dbReference>
<proteinExistence type="predicted"/>
<name>A0A9W6XTS9_9STRA</name>
<reference evidence="1" key="1">
    <citation type="submission" date="2023-04" db="EMBL/GenBank/DDBJ databases">
        <title>Phytophthora fragariaefolia NBRC 109709.</title>
        <authorList>
            <person name="Ichikawa N."/>
            <person name="Sato H."/>
            <person name="Tonouchi N."/>
        </authorList>
    </citation>
    <scope>NUCLEOTIDE SEQUENCE</scope>
    <source>
        <strain evidence="1">NBRC 109709</strain>
    </source>
</reference>
<evidence type="ECO:0000313" key="2">
    <source>
        <dbReference type="Proteomes" id="UP001165121"/>
    </source>
</evidence>
<dbReference type="Proteomes" id="UP001165121">
    <property type="component" value="Unassembled WGS sequence"/>
</dbReference>
<accession>A0A9W6XTS9</accession>
<protein>
    <submittedName>
        <fullName evidence="1">Unnamed protein product</fullName>
    </submittedName>
</protein>
<organism evidence="1 2">
    <name type="scientific">Phytophthora fragariaefolia</name>
    <dbReference type="NCBI Taxonomy" id="1490495"/>
    <lineage>
        <taxon>Eukaryota</taxon>
        <taxon>Sar</taxon>
        <taxon>Stramenopiles</taxon>
        <taxon>Oomycota</taxon>
        <taxon>Peronosporomycetes</taxon>
        <taxon>Peronosporales</taxon>
        <taxon>Peronosporaceae</taxon>
        <taxon>Phytophthora</taxon>
    </lineage>
</organism>
<keyword evidence="2" id="KW-1185">Reference proteome</keyword>
<comment type="caution">
    <text evidence="1">The sequence shown here is derived from an EMBL/GenBank/DDBJ whole genome shotgun (WGS) entry which is preliminary data.</text>
</comment>
<dbReference type="AlphaFoldDB" id="A0A9W6XTS9"/>
<sequence>MGLAEGVAGHGPVAGVHVVQIEEDAVGRELERLGGRGGESRSRLGVEVGADAADAADVDEGAWLQQRER</sequence>
<evidence type="ECO:0000313" key="1">
    <source>
        <dbReference type="EMBL" id="GMF46791.1"/>
    </source>
</evidence>